<proteinExistence type="predicted"/>
<name>A0A7W9FZH3_9ACTN</name>
<feature type="compositionally biased region" description="Low complexity" evidence="1">
    <location>
        <begin position="20"/>
        <end position="32"/>
    </location>
</feature>
<evidence type="ECO:0000313" key="2">
    <source>
        <dbReference type="EMBL" id="MBB5774408.1"/>
    </source>
</evidence>
<protein>
    <submittedName>
        <fullName evidence="2">Uncharacterized protein</fullName>
    </submittedName>
</protein>
<evidence type="ECO:0000313" key="3">
    <source>
        <dbReference type="Proteomes" id="UP000579153"/>
    </source>
</evidence>
<keyword evidence="3" id="KW-1185">Reference proteome</keyword>
<dbReference type="AlphaFoldDB" id="A0A7W9FZH3"/>
<reference evidence="2 3" key="1">
    <citation type="submission" date="2020-08" db="EMBL/GenBank/DDBJ databases">
        <title>Sequencing the genomes of 1000 actinobacteria strains.</title>
        <authorList>
            <person name="Klenk H.-P."/>
        </authorList>
    </citation>
    <scope>NUCLEOTIDE SEQUENCE [LARGE SCALE GENOMIC DNA]</scope>
    <source>
        <strain evidence="2 3">DSM 45507</strain>
    </source>
</reference>
<comment type="caution">
    <text evidence="2">The sequence shown here is derived from an EMBL/GenBank/DDBJ whole genome shotgun (WGS) entry which is preliminary data.</text>
</comment>
<accession>A0A7W9FZH3</accession>
<gene>
    <name evidence="2" type="ORF">HD596_001164</name>
</gene>
<feature type="region of interest" description="Disordered" evidence="1">
    <location>
        <begin position="1"/>
        <end position="32"/>
    </location>
</feature>
<sequence length="146" mass="16131">MPGTNGRPPKHGGPFALSDPTTWPTPHLTTTTQTTRYGIATATCWDRLHPRPTHRAAWLDHQGDLPILEGTLIRLQVERLPGSAEPRPVWLWSSCTGLTTNQADLLWQAFLRRFDPDSRGVVYATRQPGVLGLRLATAQLISGYVG</sequence>
<dbReference type="RefSeq" id="WP_185068264.1">
    <property type="nucleotide sequence ID" value="NZ_JACHMB010000001.1"/>
</dbReference>
<organism evidence="2 3">
    <name type="scientific">Nonomuraea jabiensis</name>
    <dbReference type="NCBI Taxonomy" id="882448"/>
    <lineage>
        <taxon>Bacteria</taxon>
        <taxon>Bacillati</taxon>
        <taxon>Actinomycetota</taxon>
        <taxon>Actinomycetes</taxon>
        <taxon>Streptosporangiales</taxon>
        <taxon>Streptosporangiaceae</taxon>
        <taxon>Nonomuraea</taxon>
    </lineage>
</organism>
<dbReference type="EMBL" id="JACHMB010000001">
    <property type="protein sequence ID" value="MBB5774408.1"/>
    <property type="molecule type" value="Genomic_DNA"/>
</dbReference>
<dbReference type="Proteomes" id="UP000579153">
    <property type="component" value="Unassembled WGS sequence"/>
</dbReference>
<evidence type="ECO:0000256" key="1">
    <source>
        <dbReference type="SAM" id="MobiDB-lite"/>
    </source>
</evidence>